<comment type="caution">
    <text evidence="4">The sequence shown here is derived from an EMBL/GenBank/DDBJ whole genome shotgun (WGS) entry which is preliminary data.</text>
</comment>
<reference evidence="5" key="1">
    <citation type="journal article" date="2012" name="Science">
        <title>The Paleozoic origin of enzymatic lignin decomposition reconstructed from 31 fungal genomes.</title>
        <authorList>
            <person name="Floudas D."/>
            <person name="Binder M."/>
            <person name="Riley R."/>
            <person name="Barry K."/>
            <person name="Blanchette R.A."/>
            <person name="Henrissat B."/>
            <person name="Martinez A.T."/>
            <person name="Otillar R."/>
            <person name="Spatafora J.W."/>
            <person name="Yadav J.S."/>
            <person name="Aerts A."/>
            <person name="Benoit I."/>
            <person name="Boyd A."/>
            <person name="Carlson A."/>
            <person name="Copeland A."/>
            <person name="Coutinho P.M."/>
            <person name="de Vries R.P."/>
            <person name="Ferreira P."/>
            <person name="Findley K."/>
            <person name="Foster B."/>
            <person name="Gaskell J."/>
            <person name="Glotzer D."/>
            <person name="Gorecki P."/>
            <person name="Heitman J."/>
            <person name="Hesse C."/>
            <person name="Hori C."/>
            <person name="Igarashi K."/>
            <person name="Jurgens J.A."/>
            <person name="Kallen N."/>
            <person name="Kersten P."/>
            <person name="Kohler A."/>
            <person name="Kuees U."/>
            <person name="Kumar T.K.A."/>
            <person name="Kuo A."/>
            <person name="LaButti K."/>
            <person name="Larrondo L.F."/>
            <person name="Lindquist E."/>
            <person name="Ling A."/>
            <person name="Lombard V."/>
            <person name="Lucas S."/>
            <person name="Lundell T."/>
            <person name="Martin R."/>
            <person name="McLaughlin D.J."/>
            <person name="Morgenstern I."/>
            <person name="Morin E."/>
            <person name="Murat C."/>
            <person name="Nagy L.G."/>
            <person name="Nolan M."/>
            <person name="Ohm R.A."/>
            <person name="Patyshakuliyeva A."/>
            <person name="Rokas A."/>
            <person name="Ruiz-Duenas F.J."/>
            <person name="Sabat G."/>
            <person name="Salamov A."/>
            <person name="Samejima M."/>
            <person name="Schmutz J."/>
            <person name="Slot J.C."/>
            <person name="St John F."/>
            <person name="Stenlid J."/>
            <person name="Sun H."/>
            <person name="Sun S."/>
            <person name="Syed K."/>
            <person name="Tsang A."/>
            <person name="Wiebenga A."/>
            <person name="Young D."/>
            <person name="Pisabarro A."/>
            <person name="Eastwood D.C."/>
            <person name="Martin F."/>
            <person name="Cullen D."/>
            <person name="Grigoriev I.V."/>
            <person name="Hibbett D.S."/>
        </authorList>
    </citation>
    <scope>NUCLEOTIDE SEQUENCE [LARGE SCALE GENOMIC DNA]</scope>
    <source>
        <strain evidence="5">RWD-64-598 SS2</strain>
    </source>
</reference>
<dbReference type="InterPro" id="IPR036291">
    <property type="entry name" value="NAD(P)-bd_dom_sf"/>
</dbReference>
<dbReference type="InterPro" id="IPR051911">
    <property type="entry name" value="SDR_oxidoreductase"/>
</dbReference>
<dbReference type="InterPro" id="IPR002347">
    <property type="entry name" value="SDR_fam"/>
</dbReference>
<dbReference type="OMA" id="NAGILAW"/>
<accession>A0A5M3M6X9</accession>
<dbReference type="GeneID" id="19206324"/>
<dbReference type="Pfam" id="PF00106">
    <property type="entry name" value="adh_short"/>
    <property type="match status" value="1"/>
</dbReference>
<dbReference type="Proteomes" id="UP000053558">
    <property type="component" value="Unassembled WGS sequence"/>
</dbReference>
<keyword evidence="5" id="KW-1185">Reference proteome</keyword>
<comment type="similarity">
    <text evidence="1 3">Belongs to the short-chain dehydrogenases/reductases (SDR) family.</text>
</comment>
<name>A0A5M3M6X9_CONPW</name>
<proteinExistence type="inferred from homology"/>
<evidence type="ECO:0000256" key="2">
    <source>
        <dbReference type="ARBA" id="ARBA00023002"/>
    </source>
</evidence>
<dbReference type="RefSeq" id="XP_007774896.1">
    <property type="nucleotide sequence ID" value="XM_007776706.1"/>
</dbReference>
<evidence type="ECO:0000313" key="4">
    <source>
        <dbReference type="EMBL" id="EIW74823.1"/>
    </source>
</evidence>
<dbReference type="SUPFAM" id="SSF51735">
    <property type="entry name" value="NAD(P)-binding Rossmann-fold domains"/>
    <property type="match status" value="1"/>
</dbReference>
<sequence>MSSGDAKIWLITGASSGLGRAMTEFVLNNGDVAVATLRQPDVLADLTALYPPDKLLVLSLDVTHKVEVETVFAKIREVFGRLDVVYSNAGILAWGEVESMDEDSARKIFETNFWGASYVTRGALAFFREVNKPAGGRLIQVSSCVGIQAKPGFGYYSATKFALEGLTEAIVEEVDPSWNIKATIVEHGPFRSKIMGSHIKSVPSHPAYAHPNMTGQHFFNVCADDEFSDGDPYKAAVAMDKIARMDDPPLRLPLHKFSLGLVRNKLDVTTRELEKYASWSDDVCF</sequence>
<protein>
    <submittedName>
        <fullName evidence="4">NAD(P)-binding protein</fullName>
    </submittedName>
</protein>
<gene>
    <name evidence="4" type="ORF">CONPUDRAFT_169769</name>
</gene>
<dbReference type="PANTHER" id="PTHR43976">
    <property type="entry name" value="SHORT CHAIN DEHYDROGENASE"/>
    <property type="match status" value="1"/>
</dbReference>
<evidence type="ECO:0000256" key="3">
    <source>
        <dbReference type="RuleBase" id="RU000363"/>
    </source>
</evidence>
<evidence type="ECO:0000313" key="5">
    <source>
        <dbReference type="Proteomes" id="UP000053558"/>
    </source>
</evidence>
<dbReference type="PRINTS" id="PR00080">
    <property type="entry name" value="SDRFAMILY"/>
</dbReference>
<organism evidence="4 5">
    <name type="scientific">Coniophora puteana (strain RWD-64-598)</name>
    <name type="common">Brown rot fungus</name>
    <dbReference type="NCBI Taxonomy" id="741705"/>
    <lineage>
        <taxon>Eukaryota</taxon>
        <taxon>Fungi</taxon>
        <taxon>Dikarya</taxon>
        <taxon>Basidiomycota</taxon>
        <taxon>Agaricomycotina</taxon>
        <taxon>Agaricomycetes</taxon>
        <taxon>Agaricomycetidae</taxon>
        <taxon>Boletales</taxon>
        <taxon>Coniophorineae</taxon>
        <taxon>Coniophoraceae</taxon>
        <taxon>Coniophora</taxon>
    </lineage>
</organism>
<dbReference type="OrthoDB" id="1274115at2759"/>
<dbReference type="Gene3D" id="3.40.50.720">
    <property type="entry name" value="NAD(P)-binding Rossmann-like Domain"/>
    <property type="match status" value="1"/>
</dbReference>
<dbReference type="PANTHER" id="PTHR43976:SF16">
    <property type="entry name" value="SHORT-CHAIN DEHYDROGENASE_REDUCTASE FAMILY PROTEIN"/>
    <property type="match status" value="1"/>
</dbReference>
<evidence type="ECO:0000256" key="1">
    <source>
        <dbReference type="ARBA" id="ARBA00006484"/>
    </source>
</evidence>
<dbReference type="AlphaFoldDB" id="A0A5M3M6X9"/>
<dbReference type="PRINTS" id="PR00081">
    <property type="entry name" value="GDHRDH"/>
</dbReference>
<dbReference type="KEGG" id="cput:CONPUDRAFT_169769"/>
<keyword evidence="2" id="KW-0560">Oxidoreductase</keyword>
<dbReference type="GO" id="GO:0016491">
    <property type="term" value="F:oxidoreductase activity"/>
    <property type="evidence" value="ECO:0007669"/>
    <property type="project" value="UniProtKB-KW"/>
</dbReference>
<dbReference type="EMBL" id="JH711590">
    <property type="protein sequence ID" value="EIW74823.1"/>
    <property type="molecule type" value="Genomic_DNA"/>
</dbReference>